<protein>
    <submittedName>
        <fullName evidence="1">Uncharacterized protein</fullName>
    </submittedName>
</protein>
<gene>
    <name evidence="1" type="ORF">pdam_00014948</name>
</gene>
<dbReference type="Proteomes" id="UP000275408">
    <property type="component" value="Unassembled WGS sequence"/>
</dbReference>
<sequence length="290" mass="33127">MFGSSSDDIRENTSTFSDLQMMTTLNFDEDEVNLNNNVALQEEAAIVNDSSVYQVTLSEPSSSASNGQQYAVITGLPSTVERLLTDLLKQTQENSGLLQQALAELHELKQQVQNQKKFPFTVKTCGFERELVLKAKEIFVTYGPWLVNGSLDKLKEKIEVLLGGADRVDAHHVASCVSYCKEKYTLWRADIRKKVLNRKLNHLKIAEFTNKLYAPFKTKEEEMKNATKTAMLLRKFASETGYFDETSKSDFWDKFVDFANAWNKNKISNKWTTLRTEDESKYTETLETSH</sequence>
<evidence type="ECO:0000313" key="2">
    <source>
        <dbReference type="Proteomes" id="UP000275408"/>
    </source>
</evidence>
<dbReference type="AlphaFoldDB" id="A0A3M6TPF1"/>
<dbReference type="OrthoDB" id="5952063at2759"/>
<organism evidence="1 2">
    <name type="scientific">Pocillopora damicornis</name>
    <name type="common">Cauliflower coral</name>
    <name type="synonym">Millepora damicornis</name>
    <dbReference type="NCBI Taxonomy" id="46731"/>
    <lineage>
        <taxon>Eukaryota</taxon>
        <taxon>Metazoa</taxon>
        <taxon>Cnidaria</taxon>
        <taxon>Anthozoa</taxon>
        <taxon>Hexacorallia</taxon>
        <taxon>Scleractinia</taxon>
        <taxon>Astrocoeniina</taxon>
        <taxon>Pocilloporidae</taxon>
        <taxon>Pocillopora</taxon>
    </lineage>
</organism>
<accession>A0A3M6TPF1</accession>
<comment type="caution">
    <text evidence="1">The sequence shown here is derived from an EMBL/GenBank/DDBJ whole genome shotgun (WGS) entry which is preliminary data.</text>
</comment>
<name>A0A3M6TPF1_POCDA</name>
<dbReference type="EMBL" id="RCHS01003225">
    <property type="protein sequence ID" value="RMX43305.1"/>
    <property type="molecule type" value="Genomic_DNA"/>
</dbReference>
<evidence type="ECO:0000313" key="1">
    <source>
        <dbReference type="EMBL" id="RMX43305.1"/>
    </source>
</evidence>
<keyword evidence="2" id="KW-1185">Reference proteome</keyword>
<reference evidence="1 2" key="1">
    <citation type="journal article" date="2018" name="Sci. Rep.">
        <title>Comparative analysis of the Pocillopora damicornis genome highlights role of immune system in coral evolution.</title>
        <authorList>
            <person name="Cunning R."/>
            <person name="Bay R.A."/>
            <person name="Gillette P."/>
            <person name="Baker A.C."/>
            <person name="Traylor-Knowles N."/>
        </authorList>
    </citation>
    <scope>NUCLEOTIDE SEQUENCE [LARGE SCALE GENOMIC DNA]</scope>
    <source>
        <strain evidence="1">RSMAS</strain>
        <tissue evidence="1">Whole animal</tissue>
    </source>
</reference>
<proteinExistence type="predicted"/>